<keyword evidence="3" id="KW-1185">Reference proteome</keyword>
<protein>
    <submittedName>
        <fullName evidence="2">Phosphopantetheine-binding protein</fullName>
    </submittedName>
</protein>
<dbReference type="OrthoDB" id="9810922at2"/>
<dbReference type="STRING" id="357804.Ping_3604"/>
<dbReference type="EMBL" id="CP000510">
    <property type="protein sequence ID" value="ABM05287.1"/>
    <property type="molecule type" value="Genomic_DNA"/>
</dbReference>
<evidence type="ECO:0000259" key="1">
    <source>
        <dbReference type="PROSITE" id="PS50075"/>
    </source>
</evidence>
<dbReference type="SUPFAM" id="SSF47336">
    <property type="entry name" value="ACP-like"/>
    <property type="match status" value="1"/>
</dbReference>
<gene>
    <name evidence="2" type="ordered locus">Ping_3604</name>
</gene>
<dbReference type="InterPro" id="IPR036736">
    <property type="entry name" value="ACP-like_sf"/>
</dbReference>
<organism evidence="2 3">
    <name type="scientific">Psychromonas ingrahamii (strain DSM 17664 / CCUG 51855 / 37)</name>
    <dbReference type="NCBI Taxonomy" id="357804"/>
    <lineage>
        <taxon>Bacteria</taxon>
        <taxon>Pseudomonadati</taxon>
        <taxon>Pseudomonadota</taxon>
        <taxon>Gammaproteobacteria</taxon>
        <taxon>Alteromonadales</taxon>
        <taxon>Psychromonadaceae</taxon>
        <taxon>Psychromonas</taxon>
    </lineage>
</organism>
<name>A1T0M2_PSYIN</name>
<dbReference type="eggNOG" id="COG0236">
    <property type="taxonomic scope" value="Bacteria"/>
</dbReference>
<sequence>MNNNEIKALILEELSNIAPEIEADDVPDDQDMREALELDSMDFLNLVIAVSKRTQIVIPEADYAKVLTLNAMISYIMNHA</sequence>
<proteinExistence type="predicted"/>
<dbReference type="PROSITE" id="PS50075">
    <property type="entry name" value="CARRIER"/>
    <property type="match status" value="1"/>
</dbReference>
<dbReference type="Gene3D" id="1.10.1200.10">
    <property type="entry name" value="ACP-like"/>
    <property type="match status" value="1"/>
</dbReference>
<dbReference type="HOGENOM" id="CLU_108696_21_0_6"/>
<dbReference type="Proteomes" id="UP000000639">
    <property type="component" value="Chromosome"/>
</dbReference>
<dbReference type="AlphaFoldDB" id="A1T0M2"/>
<dbReference type="InterPro" id="IPR009081">
    <property type="entry name" value="PP-bd_ACP"/>
</dbReference>
<reference evidence="2 3" key="1">
    <citation type="submission" date="2007-01" db="EMBL/GenBank/DDBJ databases">
        <title>Complete sequence of Psychromonas ingrahamii 37.</title>
        <authorList>
            <consortium name="US DOE Joint Genome Institute"/>
            <person name="Copeland A."/>
            <person name="Lucas S."/>
            <person name="Lapidus A."/>
            <person name="Barry K."/>
            <person name="Detter J.C."/>
            <person name="Glavina del Rio T."/>
            <person name="Hammon N."/>
            <person name="Israni S."/>
            <person name="Dalin E."/>
            <person name="Tice H."/>
            <person name="Pitluck S."/>
            <person name="Thompson L.S."/>
            <person name="Brettin T."/>
            <person name="Bruce D."/>
            <person name="Han C."/>
            <person name="Tapia R."/>
            <person name="Schmutz J."/>
            <person name="Larimer F."/>
            <person name="Land M."/>
            <person name="Hauser L."/>
            <person name="Kyrpides N."/>
            <person name="Ivanova N."/>
            <person name="Staley J."/>
            <person name="Richardson P."/>
        </authorList>
    </citation>
    <scope>NUCLEOTIDE SEQUENCE [LARGE SCALE GENOMIC DNA]</scope>
    <source>
        <strain evidence="2 3">37</strain>
    </source>
</reference>
<dbReference type="Pfam" id="PF00550">
    <property type="entry name" value="PP-binding"/>
    <property type="match status" value="1"/>
</dbReference>
<evidence type="ECO:0000313" key="2">
    <source>
        <dbReference type="EMBL" id="ABM05287.1"/>
    </source>
</evidence>
<evidence type="ECO:0000313" key="3">
    <source>
        <dbReference type="Proteomes" id="UP000000639"/>
    </source>
</evidence>
<dbReference type="KEGG" id="pin:Ping_3604"/>
<dbReference type="RefSeq" id="WP_011771835.1">
    <property type="nucleotide sequence ID" value="NC_008709.1"/>
</dbReference>
<feature type="domain" description="Carrier" evidence="1">
    <location>
        <begin position="1"/>
        <end position="80"/>
    </location>
</feature>
<accession>A1T0M2</accession>